<dbReference type="SUPFAM" id="SSF52499">
    <property type="entry name" value="Isochorismatase-like hydrolases"/>
    <property type="match status" value="1"/>
</dbReference>
<name>A0A074M607_9BACL</name>
<dbReference type="Pfam" id="PF00857">
    <property type="entry name" value="Isochorismatase"/>
    <property type="match status" value="1"/>
</dbReference>
<dbReference type="InterPro" id="IPR050272">
    <property type="entry name" value="Isochorismatase-like_hydrls"/>
</dbReference>
<comment type="similarity">
    <text evidence="1">Belongs to the isochorismatase family.</text>
</comment>
<dbReference type="eggNOG" id="COG1335">
    <property type="taxonomic scope" value="Bacteria"/>
</dbReference>
<dbReference type="GO" id="GO:0016787">
    <property type="term" value="F:hydrolase activity"/>
    <property type="evidence" value="ECO:0007669"/>
    <property type="project" value="UniProtKB-KW"/>
</dbReference>
<dbReference type="AlphaFoldDB" id="A0A074M607"/>
<protein>
    <submittedName>
        <fullName evidence="4">Isochorismatase</fullName>
    </submittedName>
</protein>
<sequence>MKQALLIVDVQHGMFRIDPPVYQGDRVIAVLQKLIHRAREAGVDVIYVQHNGGPGHLLELGKPEWKIHPGIAPQPGDLVVEKRRPDSFFQTVLEEELQKRGVTHLVIGGMQTEFCVDTTVRRAFSQGYDLTFVADGHSTWDNEWLTAQQIIDHHSDIMTRFADVKRAEEIVFFGKE</sequence>
<dbReference type="CDD" id="cd01014">
    <property type="entry name" value="nicotinamidase_related"/>
    <property type="match status" value="1"/>
</dbReference>
<dbReference type="PANTHER" id="PTHR43540:SF14">
    <property type="entry name" value="ISOCHORISMATASE"/>
    <property type="match status" value="1"/>
</dbReference>
<keyword evidence="5" id="KW-1185">Reference proteome</keyword>
<evidence type="ECO:0000256" key="1">
    <source>
        <dbReference type="ARBA" id="ARBA00006336"/>
    </source>
</evidence>
<accession>A0A074M607</accession>
<evidence type="ECO:0000313" key="4">
    <source>
        <dbReference type="EMBL" id="KEO81447.1"/>
    </source>
</evidence>
<dbReference type="RefSeq" id="WP_038092991.1">
    <property type="nucleotide sequence ID" value="NZ_JMIR01000037.1"/>
</dbReference>
<proteinExistence type="inferred from homology"/>
<dbReference type="InterPro" id="IPR036380">
    <property type="entry name" value="Isochorismatase-like_sf"/>
</dbReference>
<dbReference type="STRING" id="1157490.EL26_20435"/>
<organism evidence="4 5">
    <name type="scientific">Tumebacillus flagellatus</name>
    <dbReference type="NCBI Taxonomy" id="1157490"/>
    <lineage>
        <taxon>Bacteria</taxon>
        <taxon>Bacillati</taxon>
        <taxon>Bacillota</taxon>
        <taxon>Bacilli</taxon>
        <taxon>Bacillales</taxon>
        <taxon>Alicyclobacillaceae</taxon>
        <taxon>Tumebacillus</taxon>
    </lineage>
</organism>
<feature type="domain" description="Isochorismatase-like" evidence="3">
    <location>
        <begin position="4"/>
        <end position="144"/>
    </location>
</feature>
<keyword evidence="2" id="KW-0378">Hydrolase</keyword>
<evidence type="ECO:0000256" key="2">
    <source>
        <dbReference type="ARBA" id="ARBA00022801"/>
    </source>
</evidence>
<dbReference type="Proteomes" id="UP000027931">
    <property type="component" value="Unassembled WGS sequence"/>
</dbReference>
<dbReference type="OrthoDB" id="9785724at2"/>
<dbReference type="EMBL" id="JMIR01000037">
    <property type="protein sequence ID" value="KEO81447.1"/>
    <property type="molecule type" value="Genomic_DNA"/>
</dbReference>
<evidence type="ECO:0000313" key="5">
    <source>
        <dbReference type="Proteomes" id="UP000027931"/>
    </source>
</evidence>
<dbReference type="Gene3D" id="3.40.50.850">
    <property type="entry name" value="Isochorismatase-like"/>
    <property type="match status" value="1"/>
</dbReference>
<evidence type="ECO:0000259" key="3">
    <source>
        <dbReference type="Pfam" id="PF00857"/>
    </source>
</evidence>
<reference evidence="4 5" key="1">
    <citation type="journal article" date="2013" name="Int. J. Syst. Evol. Microbiol.">
        <title>Tumebacillus flagellatus sp. nov., an alpha-amylase/pullulanase-producing bacterium isolated from cassava wastewater.</title>
        <authorList>
            <person name="Wang Q."/>
            <person name="Xie N."/>
            <person name="Qin Y."/>
            <person name="Shen N."/>
            <person name="Zhu J."/>
            <person name="Mi H."/>
            <person name="Huang R."/>
        </authorList>
    </citation>
    <scope>NUCLEOTIDE SEQUENCE [LARGE SCALE GENOMIC DNA]</scope>
    <source>
        <strain evidence="4 5">GST4</strain>
    </source>
</reference>
<comment type="caution">
    <text evidence="4">The sequence shown here is derived from an EMBL/GenBank/DDBJ whole genome shotgun (WGS) entry which is preliminary data.</text>
</comment>
<dbReference type="PANTHER" id="PTHR43540">
    <property type="entry name" value="PEROXYUREIDOACRYLATE/UREIDOACRYLATE AMIDOHYDROLASE-RELATED"/>
    <property type="match status" value="1"/>
</dbReference>
<dbReference type="InterPro" id="IPR000868">
    <property type="entry name" value="Isochorismatase-like_dom"/>
</dbReference>
<gene>
    <name evidence="4" type="ORF">EL26_20435</name>
</gene>